<reference evidence="3" key="1">
    <citation type="submission" date="2016-11" db="EMBL/GenBank/DDBJ databases">
        <authorList>
            <person name="Varghese N."/>
            <person name="Submissions S."/>
        </authorList>
    </citation>
    <scope>NUCLEOTIDE SEQUENCE [LARGE SCALE GENOMIC DNA]</scope>
    <source>
        <strain evidence="3">DSM 24579</strain>
    </source>
</reference>
<dbReference type="OrthoDB" id="1442355at2"/>
<dbReference type="AlphaFoldDB" id="A0A1M5BTU8"/>
<gene>
    <name evidence="2" type="ORF">SAMN05444483_101190</name>
</gene>
<proteinExistence type="predicted"/>
<name>A0A1M5BTU8_SALEC</name>
<dbReference type="PROSITE" id="PS51257">
    <property type="entry name" value="PROKAR_LIPOPROTEIN"/>
    <property type="match status" value="1"/>
</dbReference>
<dbReference type="InterPro" id="IPR024311">
    <property type="entry name" value="Lipocalin-like"/>
</dbReference>
<dbReference type="Proteomes" id="UP000183945">
    <property type="component" value="Unassembled WGS sequence"/>
</dbReference>
<evidence type="ECO:0000313" key="3">
    <source>
        <dbReference type="Proteomes" id="UP000183945"/>
    </source>
</evidence>
<dbReference type="RefSeq" id="WP_072875821.1">
    <property type="nucleotide sequence ID" value="NZ_FQVT01000001.1"/>
</dbReference>
<dbReference type="EMBL" id="FQVT01000001">
    <property type="protein sequence ID" value="SHF45928.1"/>
    <property type="molecule type" value="Genomic_DNA"/>
</dbReference>
<keyword evidence="3" id="KW-1185">Reference proteome</keyword>
<feature type="domain" description="Lipocalin-like" evidence="1">
    <location>
        <begin position="30"/>
        <end position="107"/>
    </location>
</feature>
<evidence type="ECO:0000259" key="1">
    <source>
        <dbReference type="Pfam" id="PF13648"/>
    </source>
</evidence>
<protein>
    <submittedName>
        <fullName evidence="2">Lipocalin-like domain-containing protein</fullName>
    </submittedName>
</protein>
<evidence type="ECO:0000313" key="2">
    <source>
        <dbReference type="EMBL" id="SHF45928.1"/>
    </source>
</evidence>
<accession>A0A1M5BTU8</accession>
<dbReference type="Pfam" id="PF13648">
    <property type="entry name" value="Lipocalin_4"/>
    <property type="match status" value="1"/>
</dbReference>
<organism evidence="2 3">
    <name type="scientific">Salegentibacter echinorum</name>
    <dbReference type="NCBI Taxonomy" id="1073325"/>
    <lineage>
        <taxon>Bacteria</taxon>
        <taxon>Pseudomonadati</taxon>
        <taxon>Bacteroidota</taxon>
        <taxon>Flavobacteriia</taxon>
        <taxon>Flavobacteriales</taxon>
        <taxon>Flavobacteriaceae</taxon>
        <taxon>Salegentibacter</taxon>
    </lineage>
</organism>
<dbReference type="STRING" id="1073325.SAMN05444483_101190"/>
<sequence length="137" mass="15544">MKKLFLMLFSIALLTSCSDDDDVNAGDEKILGTWFVAEANGIPDFELEDCNRESFIEFNSDNTTYSEYYTQTGEDCTREDTTESVWSVNSGIYNFNLPFDLDGFENVQGTINFNSDLTEFTFTPTLLPSASIVFEKR</sequence>